<keyword evidence="1" id="KW-1133">Transmembrane helix</keyword>
<protein>
    <submittedName>
        <fullName evidence="2">Uncharacterized protein</fullName>
    </submittedName>
</protein>
<dbReference type="Proteomes" id="UP000250321">
    <property type="component" value="Unassembled WGS sequence"/>
</dbReference>
<keyword evidence="1" id="KW-0812">Transmembrane</keyword>
<dbReference type="AlphaFoldDB" id="A0A314YK54"/>
<comment type="caution">
    <text evidence="2">The sequence shown here is derived from an EMBL/GenBank/DDBJ whole genome shotgun (WGS) entry which is preliminary data.</text>
</comment>
<evidence type="ECO:0000313" key="3">
    <source>
        <dbReference type="Proteomes" id="UP000250321"/>
    </source>
</evidence>
<evidence type="ECO:0000256" key="1">
    <source>
        <dbReference type="SAM" id="Phobius"/>
    </source>
</evidence>
<sequence>MVIVGMPGLGKTTLAKADMGVCIVVCFGFRWLVAALALPFGDLGHGGTACITHGGWLDEDSSWKKL</sequence>
<reference evidence="2 3" key="1">
    <citation type="submission" date="2018-02" db="EMBL/GenBank/DDBJ databases">
        <title>Draft genome of wild Prunus yedoensis var. nudiflora.</title>
        <authorList>
            <person name="Baek S."/>
            <person name="Kim J.-H."/>
            <person name="Choi K."/>
            <person name="Kim G.-B."/>
            <person name="Cho A."/>
            <person name="Jang H."/>
            <person name="Shin C.-H."/>
            <person name="Yu H.-J."/>
            <person name="Mun J.-H."/>
        </authorList>
    </citation>
    <scope>NUCLEOTIDE SEQUENCE [LARGE SCALE GENOMIC DNA]</scope>
    <source>
        <strain evidence="3">cv. Jeju island</strain>
        <tissue evidence="2">Leaf</tissue>
    </source>
</reference>
<dbReference type="EMBL" id="PJQY01001074">
    <property type="protein sequence ID" value="PQQ05561.1"/>
    <property type="molecule type" value="Genomic_DNA"/>
</dbReference>
<accession>A0A314YK54</accession>
<proteinExistence type="predicted"/>
<gene>
    <name evidence="2" type="ORF">Pyn_27160</name>
</gene>
<name>A0A314YK54_PRUYE</name>
<feature type="transmembrane region" description="Helical" evidence="1">
    <location>
        <begin position="21"/>
        <end position="40"/>
    </location>
</feature>
<organism evidence="2 3">
    <name type="scientific">Prunus yedoensis var. nudiflora</name>
    <dbReference type="NCBI Taxonomy" id="2094558"/>
    <lineage>
        <taxon>Eukaryota</taxon>
        <taxon>Viridiplantae</taxon>
        <taxon>Streptophyta</taxon>
        <taxon>Embryophyta</taxon>
        <taxon>Tracheophyta</taxon>
        <taxon>Spermatophyta</taxon>
        <taxon>Magnoliopsida</taxon>
        <taxon>eudicotyledons</taxon>
        <taxon>Gunneridae</taxon>
        <taxon>Pentapetalae</taxon>
        <taxon>rosids</taxon>
        <taxon>fabids</taxon>
        <taxon>Rosales</taxon>
        <taxon>Rosaceae</taxon>
        <taxon>Amygdaloideae</taxon>
        <taxon>Amygdaleae</taxon>
        <taxon>Prunus</taxon>
    </lineage>
</organism>
<keyword evidence="3" id="KW-1185">Reference proteome</keyword>
<evidence type="ECO:0000313" key="2">
    <source>
        <dbReference type="EMBL" id="PQQ05561.1"/>
    </source>
</evidence>
<keyword evidence="1" id="KW-0472">Membrane</keyword>